<organism evidence="1">
    <name type="scientific">Culex pipiens</name>
    <name type="common">House mosquito</name>
    <dbReference type="NCBI Taxonomy" id="7175"/>
    <lineage>
        <taxon>Eukaryota</taxon>
        <taxon>Metazoa</taxon>
        <taxon>Ecdysozoa</taxon>
        <taxon>Arthropoda</taxon>
        <taxon>Hexapoda</taxon>
        <taxon>Insecta</taxon>
        <taxon>Pterygota</taxon>
        <taxon>Neoptera</taxon>
        <taxon>Endopterygota</taxon>
        <taxon>Diptera</taxon>
        <taxon>Nematocera</taxon>
        <taxon>Culicoidea</taxon>
        <taxon>Culicidae</taxon>
        <taxon>Culicinae</taxon>
        <taxon>Culicini</taxon>
        <taxon>Culex</taxon>
        <taxon>Culex</taxon>
    </lineage>
</organism>
<evidence type="ECO:0000313" key="1">
    <source>
        <dbReference type="EMBL" id="CAG6455248.1"/>
    </source>
</evidence>
<dbReference type="EMBL" id="HBUE01028056">
    <property type="protein sequence ID" value="CAG6455248.1"/>
    <property type="molecule type" value="Transcribed_RNA"/>
</dbReference>
<protein>
    <submittedName>
        <fullName evidence="1">(northern house mosquito) hypothetical protein</fullName>
    </submittedName>
</protein>
<sequence length="99" mass="11237">MVVPTAHLKLLKKRINPKQRRALPEHVMTLPNANQSLEPNRLQQVLLPGENQTPRVLTPLAFAVQQPKRLLPAVKQNHPLPLRTLHQLVQLVHVVVLVD</sequence>
<accession>A0A8D8F2P0</accession>
<dbReference type="AlphaFoldDB" id="A0A8D8F2P0"/>
<proteinExistence type="predicted"/>
<name>A0A8D8F2P0_CULPI</name>
<reference evidence="1" key="1">
    <citation type="submission" date="2021-05" db="EMBL/GenBank/DDBJ databases">
        <authorList>
            <person name="Alioto T."/>
            <person name="Alioto T."/>
            <person name="Gomez Garrido J."/>
        </authorList>
    </citation>
    <scope>NUCLEOTIDE SEQUENCE</scope>
</reference>